<dbReference type="GO" id="GO:0004222">
    <property type="term" value="F:metalloendopeptidase activity"/>
    <property type="evidence" value="ECO:0007669"/>
    <property type="project" value="TreeGrafter"/>
</dbReference>
<evidence type="ECO:0000256" key="2">
    <source>
        <dbReference type="SAM" id="Phobius"/>
    </source>
</evidence>
<dbReference type="InterPro" id="IPR050570">
    <property type="entry name" value="Cell_wall_metabolism_enzyme"/>
</dbReference>
<dbReference type="Proteomes" id="UP000290172">
    <property type="component" value="Unassembled WGS sequence"/>
</dbReference>
<protein>
    <submittedName>
        <fullName evidence="4">Peptidase M24</fullName>
    </submittedName>
</protein>
<dbReference type="PANTHER" id="PTHR21666">
    <property type="entry name" value="PEPTIDASE-RELATED"/>
    <property type="match status" value="1"/>
</dbReference>
<organism evidence="4 5">
    <name type="scientific">Halarcobacter ebronensis</name>
    <dbReference type="NCBI Taxonomy" id="1462615"/>
    <lineage>
        <taxon>Bacteria</taxon>
        <taxon>Pseudomonadati</taxon>
        <taxon>Campylobacterota</taxon>
        <taxon>Epsilonproteobacteria</taxon>
        <taxon>Campylobacterales</taxon>
        <taxon>Arcobacteraceae</taxon>
        <taxon>Halarcobacter</taxon>
    </lineage>
</organism>
<evidence type="ECO:0000313" key="4">
    <source>
        <dbReference type="EMBL" id="RXJ68838.1"/>
    </source>
</evidence>
<keyword evidence="2" id="KW-1133">Transmembrane helix</keyword>
<dbReference type="InterPro" id="IPR016047">
    <property type="entry name" value="M23ase_b-sheet_dom"/>
</dbReference>
<proteinExistence type="predicted"/>
<keyword evidence="2" id="KW-0472">Membrane</keyword>
<feature type="domain" description="M23ase beta-sheet core" evidence="3">
    <location>
        <begin position="337"/>
        <end position="430"/>
    </location>
</feature>
<dbReference type="PANTHER" id="PTHR21666:SF289">
    <property type="entry name" value="L-ALA--D-GLU ENDOPEPTIDASE"/>
    <property type="match status" value="1"/>
</dbReference>
<keyword evidence="2" id="KW-0812">Transmembrane</keyword>
<sequence length="458" mass="52465">MRRQNSNISKFLFFIFIIIVIVIGGFVYFSPLFEKTAPKITINNNGYWNAKDDIKVSLFDDSGIKSFKVFYEAGDKTEVILDNNNLPKGKSIGFNIKALTLTPDIKEIKLVIEAYDNSMWNLFKGNRAYEEYNLKIDKKRPIARVITNSYNIRRGGSAAVVVEVSDENLEDKYITFNNDTRFELIPYMKEGFYTAIIAWPIDIEFDSFERVNLVAVDKANNKTITKIPLYIKDLAIKRDKLTISDNFVNRVSIPVLQKSGYDVPTTNVEIFVKQNEELRANNVKTIKKVSLDNMSKQLETSFDIKPFKRLQNSKRFAGFAERRSYYYDGEKIDEAWHLGMDWASIKHAPIEISNKGKVIFSDYLGIYGNTLIVDHGFGIQSLYAHTSRFNVNKDQELKIGQEIANTGSTGAVFGDHLHFGVLVQGIEVNPLEWMDANWIKTRVTNILEEANQEIRSSK</sequence>
<dbReference type="Gene3D" id="2.70.70.10">
    <property type="entry name" value="Glucose Permease (Domain IIA)"/>
    <property type="match status" value="1"/>
</dbReference>
<name>A0A4V1LRN7_9BACT</name>
<evidence type="ECO:0000313" key="5">
    <source>
        <dbReference type="Proteomes" id="UP000290172"/>
    </source>
</evidence>
<reference evidence="4 5" key="1">
    <citation type="submission" date="2017-10" db="EMBL/GenBank/DDBJ databases">
        <title>Genomics of the genus Arcobacter.</title>
        <authorList>
            <person name="Perez-Cataluna A."/>
            <person name="Figueras M.J."/>
        </authorList>
    </citation>
    <scope>NUCLEOTIDE SEQUENCE [LARGE SCALE GENOMIC DNA]</scope>
    <source>
        <strain evidence="4 5">CECT 8993</strain>
    </source>
</reference>
<keyword evidence="1" id="KW-0732">Signal</keyword>
<accession>A0A4V1LRN7</accession>
<evidence type="ECO:0000259" key="3">
    <source>
        <dbReference type="Pfam" id="PF01551"/>
    </source>
</evidence>
<dbReference type="RefSeq" id="WP_128979806.1">
    <property type="nucleotide sequence ID" value="NZ_PDKJ01000004.1"/>
</dbReference>
<dbReference type="InterPro" id="IPR011055">
    <property type="entry name" value="Dup_hybrid_motif"/>
</dbReference>
<evidence type="ECO:0000256" key="1">
    <source>
        <dbReference type="ARBA" id="ARBA00022729"/>
    </source>
</evidence>
<dbReference type="CDD" id="cd12797">
    <property type="entry name" value="M23_peptidase"/>
    <property type="match status" value="1"/>
</dbReference>
<dbReference type="Pfam" id="PF01551">
    <property type="entry name" value="Peptidase_M23"/>
    <property type="match status" value="1"/>
</dbReference>
<feature type="transmembrane region" description="Helical" evidence="2">
    <location>
        <begin position="12"/>
        <end position="33"/>
    </location>
</feature>
<comment type="caution">
    <text evidence="4">The sequence shown here is derived from an EMBL/GenBank/DDBJ whole genome shotgun (WGS) entry which is preliminary data.</text>
</comment>
<gene>
    <name evidence="4" type="ORF">CRV08_05215</name>
</gene>
<dbReference type="SUPFAM" id="SSF51261">
    <property type="entry name" value="Duplicated hybrid motif"/>
    <property type="match status" value="1"/>
</dbReference>
<dbReference type="EMBL" id="PDKJ01000004">
    <property type="protein sequence ID" value="RXJ68838.1"/>
    <property type="molecule type" value="Genomic_DNA"/>
</dbReference>
<dbReference type="AlphaFoldDB" id="A0A4V1LRN7"/>